<feature type="binding site" evidence="11">
    <location>
        <position position="12"/>
    </location>
    <ligand>
        <name>sn-glycerol 3-phosphate</name>
        <dbReference type="ChEBI" id="CHEBI:57597"/>
    </ligand>
</feature>
<dbReference type="Gene3D" id="3.30.420.40">
    <property type="match status" value="2"/>
</dbReference>
<dbReference type="GO" id="GO:0004370">
    <property type="term" value="F:glycerol kinase activity"/>
    <property type="evidence" value="ECO:0007669"/>
    <property type="project" value="UniProtKB-UniRule"/>
</dbReference>
<comment type="subunit">
    <text evidence="10 11">Homotetramer and homodimer (in equilibrium).</text>
</comment>
<dbReference type="GO" id="GO:0005829">
    <property type="term" value="C:cytosol"/>
    <property type="evidence" value="ECO:0007669"/>
    <property type="project" value="TreeGrafter"/>
</dbReference>
<evidence type="ECO:0000256" key="8">
    <source>
        <dbReference type="ARBA" id="ARBA00052101"/>
    </source>
</evidence>
<dbReference type="InterPro" id="IPR005999">
    <property type="entry name" value="Glycerol_kin"/>
</dbReference>
<feature type="binding site" evidence="11">
    <location>
        <position position="308"/>
    </location>
    <ligand>
        <name>ATP</name>
        <dbReference type="ChEBI" id="CHEBI:30616"/>
    </ligand>
</feature>
<dbReference type="PROSITE" id="PS00933">
    <property type="entry name" value="FGGY_KINASES_1"/>
    <property type="match status" value="1"/>
</dbReference>
<feature type="binding site" evidence="11">
    <location>
        <position position="265"/>
    </location>
    <ligand>
        <name>ATP</name>
        <dbReference type="ChEBI" id="CHEBI:30616"/>
    </ligand>
</feature>
<dbReference type="PANTHER" id="PTHR10196:SF69">
    <property type="entry name" value="GLYCEROL KINASE"/>
    <property type="match status" value="1"/>
</dbReference>
<feature type="binding site" evidence="11">
    <location>
        <position position="12"/>
    </location>
    <ligand>
        <name>ATP</name>
        <dbReference type="ChEBI" id="CHEBI:30616"/>
    </ligand>
</feature>
<comment type="similarity">
    <text evidence="2 11 12">Belongs to the FGGY kinase family.</text>
</comment>
<accession>A0A3R5QRA0</accession>
<dbReference type="Pfam" id="PF02782">
    <property type="entry name" value="FGGY_C"/>
    <property type="match status" value="1"/>
</dbReference>
<feature type="binding site" evidence="11">
    <location>
        <position position="134"/>
    </location>
    <ligand>
        <name>glycerol</name>
        <dbReference type="ChEBI" id="CHEBI:17754"/>
    </ligand>
</feature>
<gene>
    <name evidence="11 15" type="primary">glpK</name>
    <name evidence="15" type="ORF">C1I91_01380</name>
</gene>
<organism evidence="15 16">
    <name type="scientific">Clostridium manihotivorum</name>
    <dbReference type="NCBI Taxonomy" id="2320868"/>
    <lineage>
        <taxon>Bacteria</taxon>
        <taxon>Bacillati</taxon>
        <taxon>Bacillota</taxon>
        <taxon>Clostridia</taxon>
        <taxon>Eubacteriales</taxon>
        <taxon>Clostridiaceae</taxon>
        <taxon>Clostridium</taxon>
    </lineage>
</organism>
<dbReference type="Pfam" id="PF00370">
    <property type="entry name" value="FGGY_N"/>
    <property type="match status" value="1"/>
</dbReference>
<protein>
    <recommendedName>
        <fullName evidence="11">Glycerol kinase</fullName>
        <ecNumber evidence="11">2.7.1.30</ecNumber>
    </recommendedName>
    <alternativeName>
        <fullName evidence="11">ATP:glycerol 3-phosphotransferase</fullName>
    </alternativeName>
    <alternativeName>
        <fullName evidence="11">Glycerokinase</fullName>
        <shortName evidence="11">GK</shortName>
    </alternativeName>
</protein>
<comment type="pathway">
    <text evidence="1 11">Polyol metabolism; glycerol degradation via glycerol kinase pathway; sn-glycerol 3-phosphate from glycerol: step 1/1.</text>
</comment>
<comment type="catalytic activity">
    <reaction evidence="8 11">
        <text>glycerol + ATP = sn-glycerol 3-phosphate + ADP + H(+)</text>
        <dbReference type="Rhea" id="RHEA:21644"/>
        <dbReference type="ChEBI" id="CHEBI:15378"/>
        <dbReference type="ChEBI" id="CHEBI:17754"/>
        <dbReference type="ChEBI" id="CHEBI:30616"/>
        <dbReference type="ChEBI" id="CHEBI:57597"/>
        <dbReference type="ChEBI" id="CHEBI:456216"/>
        <dbReference type="EC" id="2.7.1.30"/>
    </reaction>
</comment>
<dbReference type="SUPFAM" id="SSF53067">
    <property type="entry name" value="Actin-like ATPase domain"/>
    <property type="match status" value="2"/>
</dbReference>
<evidence type="ECO:0000256" key="5">
    <source>
        <dbReference type="ARBA" id="ARBA00022777"/>
    </source>
</evidence>
<feature type="binding site" evidence="11">
    <location>
        <position position="82"/>
    </location>
    <ligand>
        <name>glycerol</name>
        <dbReference type="ChEBI" id="CHEBI:17754"/>
    </ligand>
</feature>
<keyword evidence="5 11" id="KW-0418">Kinase</keyword>
<dbReference type="KEGG" id="cmah:C1I91_01380"/>
<feature type="binding site" evidence="11">
    <location>
        <position position="409"/>
    </location>
    <ligand>
        <name>ADP</name>
        <dbReference type="ChEBI" id="CHEBI:456216"/>
    </ligand>
</feature>
<dbReference type="PROSITE" id="PS00445">
    <property type="entry name" value="FGGY_KINASES_2"/>
    <property type="match status" value="1"/>
</dbReference>
<reference evidence="15 16" key="1">
    <citation type="submission" date="2018-01" db="EMBL/GenBank/DDBJ databases">
        <title>Genome Sequencing and Assembly of Anaerobacter polyendosporus strain CT4.</title>
        <authorList>
            <person name="Tachaapaikoon C."/>
            <person name="Sutheeworapong S."/>
            <person name="Jenjaroenpun P."/>
            <person name="Wongsurawat T."/>
            <person name="Nookeaw I."/>
            <person name="Cheawchanlertfa P."/>
            <person name="Kosugi A."/>
            <person name="Cheevadhanarak S."/>
            <person name="Ratanakhanokchai K."/>
        </authorList>
    </citation>
    <scope>NUCLEOTIDE SEQUENCE [LARGE SCALE GENOMIC DNA]</scope>
    <source>
        <strain evidence="15 16">CT4</strain>
    </source>
</reference>
<dbReference type="InterPro" id="IPR018485">
    <property type="entry name" value="FGGY_C"/>
</dbReference>
<dbReference type="AlphaFoldDB" id="A0A3R5QRA0"/>
<keyword evidence="7 11" id="KW-0067">ATP-binding</keyword>
<dbReference type="CDD" id="cd07786">
    <property type="entry name" value="FGGY_EcGK_like"/>
    <property type="match status" value="1"/>
</dbReference>
<dbReference type="PANTHER" id="PTHR10196">
    <property type="entry name" value="SUGAR KINASE"/>
    <property type="match status" value="1"/>
</dbReference>
<feature type="binding site" evidence="11">
    <location>
        <position position="134"/>
    </location>
    <ligand>
        <name>sn-glycerol 3-phosphate</name>
        <dbReference type="ChEBI" id="CHEBI:57597"/>
    </ligand>
</feature>
<keyword evidence="3 11" id="KW-0808">Transferase</keyword>
<sequence>MDKYIMSLDQGTTSSRCIIFDKEGNIQSIGQKEFKQIYPKAGWVEHDPMEIWSTQYGVAIEAMAKIGIQASQVAAIGITNQRETTIVWDKNTGVPIYNAIVWQCKRTAEYCDEIKLRGYEDKIISKTGLKVDSYFSASKIAWILDNVEGAREKAEEGNLLFGTVDSWLIWKLTNGAVHVTDYSNASRTLLYNIYDLCWDKELLELFNIPKSMLPEVRSSSGMFAITSERLFGGEIPICGVAGDQQSALFGQTCYEEGTVKNTYGTGCFMLMNTGKKPVKSHKGLLTTIAWGIDGEVTYALEGSVFVAGAAVQWLRDEMKLISSSKESEEYAWVVEDTNGVYFIPAFVGLGAPYWDQYARGMITGLTRGAKKEHIIRSVLESIAYQTYDILKAMEEDSNIKLRALKVDGGAASNNFLMQFQADLIDTKVYRPKVIETTALGAAYLAGLSVGYWRDVEDIKTNWKVGKEFNPCMSEERRESFLVGWNKAVRKALTENCGE</sequence>
<keyword evidence="4 11" id="KW-0547">Nucleotide-binding</keyword>
<feature type="binding site" evidence="11">
    <location>
        <position position="12"/>
    </location>
    <ligand>
        <name>ADP</name>
        <dbReference type="ChEBI" id="CHEBI:456216"/>
    </ligand>
</feature>
<dbReference type="EMBL" id="CP025746">
    <property type="protein sequence ID" value="QAA30433.1"/>
    <property type="molecule type" value="Genomic_DNA"/>
</dbReference>
<feature type="domain" description="Carbohydrate kinase FGGY N-terminal" evidence="13">
    <location>
        <begin position="4"/>
        <end position="250"/>
    </location>
</feature>
<dbReference type="GO" id="GO:0006072">
    <property type="term" value="P:glycerol-3-phosphate metabolic process"/>
    <property type="evidence" value="ECO:0007669"/>
    <property type="project" value="InterPro"/>
</dbReference>
<dbReference type="FunFam" id="3.30.420.40:FF:000007">
    <property type="entry name" value="Glycerol kinase"/>
    <property type="match status" value="1"/>
</dbReference>
<dbReference type="PIRSF" id="PIRSF000538">
    <property type="entry name" value="GlpK"/>
    <property type="match status" value="1"/>
</dbReference>
<feature type="binding site" evidence="11">
    <location>
        <position position="244"/>
    </location>
    <ligand>
        <name>glycerol</name>
        <dbReference type="ChEBI" id="CHEBI:17754"/>
    </ligand>
</feature>
<comment type="function">
    <text evidence="9 11">Key enzyme in the regulation of glycerol uptake and metabolism. Catalyzes the phosphorylation of glycerol to yield sn-glycerol 3-phosphate.</text>
</comment>
<dbReference type="OrthoDB" id="9805576at2"/>
<feature type="binding site" evidence="11">
    <location>
        <position position="413"/>
    </location>
    <ligand>
        <name>ADP</name>
        <dbReference type="ChEBI" id="CHEBI:456216"/>
    </ligand>
</feature>
<evidence type="ECO:0000256" key="12">
    <source>
        <dbReference type="RuleBase" id="RU003733"/>
    </source>
</evidence>
<evidence type="ECO:0000313" key="16">
    <source>
        <dbReference type="Proteomes" id="UP000286268"/>
    </source>
</evidence>
<dbReference type="InterPro" id="IPR000577">
    <property type="entry name" value="Carb_kinase_FGGY"/>
</dbReference>
<evidence type="ECO:0000256" key="10">
    <source>
        <dbReference type="ARBA" id="ARBA00063665"/>
    </source>
</evidence>
<evidence type="ECO:0000256" key="9">
    <source>
        <dbReference type="ARBA" id="ARBA00054633"/>
    </source>
</evidence>
<dbReference type="GO" id="GO:0005524">
    <property type="term" value="F:ATP binding"/>
    <property type="evidence" value="ECO:0007669"/>
    <property type="project" value="UniProtKB-UniRule"/>
</dbReference>
<evidence type="ECO:0000256" key="4">
    <source>
        <dbReference type="ARBA" id="ARBA00022741"/>
    </source>
</evidence>
<evidence type="ECO:0000259" key="14">
    <source>
        <dbReference type="Pfam" id="PF02782"/>
    </source>
</evidence>
<feature type="binding site" evidence="11">
    <location>
        <position position="312"/>
    </location>
    <ligand>
        <name>ATP</name>
        <dbReference type="ChEBI" id="CHEBI:30616"/>
    </ligand>
</feature>
<evidence type="ECO:0000313" key="15">
    <source>
        <dbReference type="EMBL" id="QAA30433.1"/>
    </source>
</evidence>
<feature type="domain" description="Carbohydrate kinase FGGY C-terminal" evidence="14">
    <location>
        <begin position="260"/>
        <end position="447"/>
    </location>
</feature>
<name>A0A3R5QRA0_9CLOT</name>
<feature type="binding site" evidence="11">
    <location>
        <position position="409"/>
    </location>
    <ligand>
        <name>ATP</name>
        <dbReference type="ChEBI" id="CHEBI:30616"/>
    </ligand>
</feature>
<dbReference type="GO" id="GO:0019563">
    <property type="term" value="P:glycerol catabolic process"/>
    <property type="evidence" value="ECO:0007669"/>
    <property type="project" value="UniProtKB-UniRule"/>
</dbReference>
<dbReference type="InterPro" id="IPR043129">
    <property type="entry name" value="ATPase_NBD"/>
</dbReference>
<dbReference type="Proteomes" id="UP000286268">
    <property type="component" value="Chromosome"/>
</dbReference>
<dbReference type="NCBIfam" id="TIGR01311">
    <property type="entry name" value="glycerol_kin"/>
    <property type="match status" value="1"/>
</dbReference>
<dbReference type="UniPathway" id="UPA00618">
    <property type="reaction ID" value="UER00672"/>
</dbReference>
<comment type="activity regulation">
    <text evidence="11">Activated by phosphorylation and inhibited by fructose 1,6-bisphosphate (FBP).</text>
</comment>
<feature type="binding site" evidence="11">
    <location>
        <position position="83"/>
    </location>
    <ligand>
        <name>sn-glycerol 3-phosphate</name>
        <dbReference type="ChEBI" id="CHEBI:57597"/>
    </ligand>
</feature>
<evidence type="ECO:0000259" key="13">
    <source>
        <dbReference type="Pfam" id="PF00370"/>
    </source>
</evidence>
<dbReference type="RefSeq" id="WP_128210885.1">
    <property type="nucleotide sequence ID" value="NZ_CP025746.1"/>
</dbReference>
<dbReference type="InterPro" id="IPR018483">
    <property type="entry name" value="Carb_kinase_FGGY_CS"/>
</dbReference>
<feature type="binding site" evidence="11">
    <location>
        <position position="308"/>
    </location>
    <ligand>
        <name>ADP</name>
        <dbReference type="ChEBI" id="CHEBI:456216"/>
    </ligand>
</feature>
<evidence type="ECO:0000256" key="7">
    <source>
        <dbReference type="ARBA" id="ARBA00022840"/>
    </source>
</evidence>
<dbReference type="FunFam" id="3.30.420.40:FF:000008">
    <property type="entry name" value="Glycerol kinase"/>
    <property type="match status" value="1"/>
</dbReference>
<dbReference type="NCBIfam" id="NF000756">
    <property type="entry name" value="PRK00047.1"/>
    <property type="match status" value="1"/>
</dbReference>
<dbReference type="EC" id="2.7.1.30" evidence="11"/>
<evidence type="ECO:0000256" key="3">
    <source>
        <dbReference type="ARBA" id="ARBA00022679"/>
    </source>
</evidence>
<dbReference type="HAMAP" id="MF_00186">
    <property type="entry name" value="Glycerol_kin"/>
    <property type="match status" value="1"/>
</dbReference>
<feature type="binding site" evidence="11">
    <location>
        <position position="13"/>
    </location>
    <ligand>
        <name>ATP</name>
        <dbReference type="ChEBI" id="CHEBI:30616"/>
    </ligand>
</feature>
<keyword evidence="16" id="KW-1185">Reference proteome</keyword>
<proteinExistence type="inferred from homology"/>
<feature type="binding site" evidence="11">
    <location>
        <position position="82"/>
    </location>
    <ligand>
        <name>sn-glycerol 3-phosphate</name>
        <dbReference type="ChEBI" id="CHEBI:57597"/>
    </ligand>
</feature>
<evidence type="ECO:0000256" key="11">
    <source>
        <dbReference type="HAMAP-Rule" id="MF_00186"/>
    </source>
</evidence>
<feature type="binding site" evidence="11">
    <location>
        <position position="265"/>
    </location>
    <ligand>
        <name>ADP</name>
        <dbReference type="ChEBI" id="CHEBI:456216"/>
    </ligand>
</feature>
<keyword evidence="6 11" id="KW-0319">Glycerol metabolism</keyword>
<feature type="binding site" evidence="11">
    <location>
        <position position="83"/>
    </location>
    <ligand>
        <name>glycerol</name>
        <dbReference type="ChEBI" id="CHEBI:17754"/>
    </ligand>
</feature>
<evidence type="ECO:0000256" key="2">
    <source>
        <dbReference type="ARBA" id="ARBA00009156"/>
    </source>
</evidence>
<dbReference type="InterPro" id="IPR018484">
    <property type="entry name" value="FGGY_N"/>
</dbReference>
<feature type="binding site" evidence="11">
    <location>
        <position position="243"/>
    </location>
    <ligand>
        <name>glycerol</name>
        <dbReference type="ChEBI" id="CHEBI:17754"/>
    </ligand>
</feature>
<evidence type="ECO:0000256" key="6">
    <source>
        <dbReference type="ARBA" id="ARBA00022798"/>
    </source>
</evidence>
<feature type="binding site" evidence="11">
    <location>
        <position position="14"/>
    </location>
    <ligand>
        <name>ATP</name>
        <dbReference type="ChEBI" id="CHEBI:30616"/>
    </ligand>
</feature>
<feature type="binding site" evidence="11">
    <location>
        <position position="243"/>
    </location>
    <ligand>
        <name>sn-glycerol 3-phosphate</name>
        <dbReference type="ChEBI" id="CHEBI:57597"/>
    </ligand>
</feature>
<evidence type="ECO:0000256" key="1">
    <source>
        <dbReference type="ARBA" id="ARBA00005190"/>
    </source>
</evidence>
<feature type="binding site" evidence="11">
    <location>
        <position position="16"/>
    </location>
    <ligand>
        <name>ADP</name>
        <dbReference type="ChEBI" id="CHEBI:456216"/>
    </ligand>
</feature>